<dbReference type="SUPFAM" id="SSF54423">
    <property type="entry name" value="DsbC/DsbG N-terminal domain-like"/>
    <property type="match status" value="1"/>
</dbReference>
<gene>
    <name evidence="11" type="ORF">DI616_19030</name>
</gene>
<dbReference type="InterPro" id="IPR018950">
    <property type="entry name" value="DiS-bond_isomerase_DsbC/G_N"/>
</dbReference>
<organism evidence="11 12">
    <name type="scientific">Paracoccus denitrificans</name>
    <dbReference type="NCBI Taxonomy" id="266"/>
    <lineage>
        <taxon>Bacteria</taxon>
        <taxon>Pseudomonadati</taxon>
        <taxon>Pseudomonadota</taxon>
        <taxon>Alphaproteobacteria</taxon>
        <taxon>Rhodobacterales</taxon>
        <taxon>Paracoccaceae</taxon>
        <taxon>Paracoccus</taxon>
    </lineage>
</organism>
<keyword evidence="6 7" id="KW-0676">Redox-active center</keyword>
<dbReference type="Pfam" id="PF10411">
    <property type="entry name" value="DsbC_N"/>
    <property type="match status" value="1"/>
</dbReference>
<comment type="subcellular location">
    <subcellularLocation>
        <location evidence="1 7">Periplasm</location>
    </subcellularLocation>
</comment>
<feature type="domain" description="Thioredoxin-like fold" evidence="10">
    <location>
        <begin position="183"/>
        <end position="297"/>
    </location>
</feature>
<dbReference type="GO" id="GO:0042597">
    <property type="term" value="C:periplasmic space"/>
    <property type="evidence" value="ECO:0007669"/>
    <property type="project" value="UniProtKB-SubCell"/>
</dbReference>
<accession>A0A533I295</accession>
<evidence type="ECO:0000256" key="3">
    <source>
        <dbReference type="ARBA" id="ARBA00022729"/>
    </source>
</evidence>
<feature type="region of interest" description="Disordered" evidence="8">
    <location>
        <begin position="130"/>
        <end position="157"/>
    </location>
</feature>
<dbReference type="Gene3D" id="3.10.450.70">
    <property type="entry name" value="Disulphide bond isomerase, DsbC/G, N-terminal"/>
    <property type="match status" value="1"/>
</dbReference>
<evidence type="ECO:0000313" key="11">
    <source>
        <dbReference type="EMBL" id="TKW63912.1"/>
    </source>
</evidence>
<name>A0A533I295_PARDE</name>
<evidence type="ECO:0000259" key="9">
    <source>
        <dbReference type="Pfam" id="PF10411"/>
    </source>
</evidence>
<dbReference type="AlphaFoldDB" id="A0A533I295"/>
<dbReference type="Gene3D" id="3.40.30.10">
    <property type="entry name" value="Glutaredoxin"/>
    <property type="match status" value="1"/>
</dbReference>
<dbReference type="InterPro" id="IPR012336">
    <property type="entry name" value="Thioredoxin-like_fold"/>
</dbReference>
<keyword evidence="3 7" id="KW-0732">Signal</keyword>
<keyword evidence="4 7" id="KW-0574">Periplasm</keyword>
<dbReference type="InterPro" id="IPR033954">
    <property type="entry name" value="DiS-bond_Isoase_DsbC/G"/>
</dbReference>
<proteinExistence type="inferred from homology"/>
<evidence type="ECO:0000256" key="4">
    <source>
        <dbReference type="ARBA" id="ARBA00022764"/>
    </source>
</evidence>
<dbReference type="CDD" id="cd03020">
    <property type="entry name" value="DsbA_DsbC_DsbG"/>
    <property type="match status" value="1"/>
</dbReference>
<evidence type="ECO:0000256" key="8">
    <source>
        <dbReference type="SAM" id="MobiDB-lite"/>
    </source>
</evidence>
<evidence type="ECO:0000256" key="2">
    <source>
        <dbReference type="ARBA" id="ARBA00009813"/>
    </source>
</evidence>
<dbReference type="InterPro" id="IPR051470">
    <property type="entry name" value="Thiol:disulfide_interchange"/>
</dbReference>
<sequence>MSAIEWFSARLPDRPSRAWIMPASAIALCSILGAAGVALAQDYVRPAAKVESLLKARLPKTPLTKVDCEKLTGLCEVTAGANLFYVDHGARYLVIGRVYDMETRQDLTAARLLEINPDMLVGGAAVANATGSPSGRTEEEDNFAGPGASGSSKLSAAPGSISRLPIDSLPKEGAIIWGNPAGPTVTVFSDFRCSYCRALSNVLRSMQVRVVERPISVLGSRDLAERVYCAKNREEALHAAYSGEPVAGSAPKCDTSGLDANEAFARKHGLSGTPVIVRSDGAMLEGYRPKAFLETWLKAARS</sequence>
<comment type="function">
    <text evidence="7">Required for disulfide bond formation in some periplasmic proteins. Acts by transferring its disulfide bond to other proteins and is reduced in the process.</text>
</comment>
<evidence type="ECO:0000259" key="10">
    <source>
        <dbReference type="Pfam" id="PF13098"/>
    </source>
</evidence>
<dbReference type="Pfam" id="PF13098">
    <property type="entry name" value="Thioredoxin_2"/>
    <property type="match status" value="1"/>
</dbReference>
<reference evidence="11 12" key="1">
    <citation type="journal article" date="2017" name="Nat. Commun.">
        <title>In situ click chemistry generation of cyclooxygenase-2 inhibitors.</title>
        <authorList>
            <person name="Bhardwaj A."/>
            <person name="Kaur J."/>
            <person name="Wuest M."/>
            <person name="Wuest F."/>
        </authorList>
    </citation>
    <scope>NUCLEOTIDE SEQUENCE [LARGE SCALE GENOMIC DNA]</scope>
    <source>
        <strain evidence="11">S2_012_000_R3_94</strain>
    </source>
</reference>
<dbReference type="SUPFAM" id="SSF52833">
    <property type="entry name" value="Thioredoxin-like"/>
    <property type="match status" value="1"/>
</dbReference>
<dbReference type="Proteomes" id="UP000315344">
    <property type="component" value="Unassembled WGS sequence"/>
</dbReference>
<evidence type="ECO:0000313" key="12">
    <source>
        <dbReference type="Proteomes" id="UP000315344"/>
    </source>
</evidence>
<dbReference type="InterPro" id="IPR009094">
    <property type="entry name" value="DiS-bond_isomerase_DsbC/G_N_sf"/>
</dbReference>
<evidence type="ECO:0000256" key="1">
    <source>
        <dbReference type="ARBA" id="ARBA00004418"/>
    </source>
</evidence>
<protein>
    <recommendedName>
        <fullName evidence="7">Thiol:disulfide interchange protein</fullName>
    </recommendedName>
</protein>
<comment type="caution">
    <text evidence="11">The sequence shown here is derived from an EMBL/GenBank/DDBJ whole genome shotgun (WGS) entry which is preliminary data.</text>
</comment>
<feature type="domain" description="Disulphide bond isomerase DsbC/G N-terminal" evidence="9">
    <location>
        <begin position="46"/>
        <end position="109"/>
    </location>
</feature>
<evidence type="ECO:0000256" key="5">
    <source>
        <dbReference type="ARBA" id="ARBA00023157"/>
    </source>
</evidence>
<dbReference type="PANTHER" id="PTHR35272">
    <property type="entry name" value="THIOL:DISULFIDE INTERCHANGE PROTEIN DSBC-RELATED"/>
    <property type="match status" value="1"/>
</dbReference>
<comment type="similarity">
    <text evidence="2 7">Belongs to the thioredoxin family. DsbC subfamily.</text>
</comment>
<evidence type="ECO:0000256" key="7">
    <source>
        <dbReference type="RuleBase" id="RU364038"/>
    </source>
</evidence>
<evidence type="ECO:0000256" key="6">
    <source>
        <dbReference type="ARBA" id="ARBA00023284"/>
    </source>
</evidence>
<dbReference type="InterPro" id="IPR036249">
    <property type="entry name" value="Thioredoxin-like_sf"/>
</dbReference>
<dbReference type="PANTHER" id="PTHR35272:SF3">
    <property type="entry name" value="THIOL:DISULFIDE INTERCHANGE PROTEIN DSBC"/>
    <property type="match status" value="1"/>
</dbReference>
<dbReference type="EMBL" id="VAFL01000027">
    <property type="protein sequence ID" value="TKW63912.1"/>
    <property type="molecule type" value="Genomic_DNA"/>
</dbReference>
<keyword evidence="5" id="KW-1015">Disulfide bond</keyword>